<dbReference type="Proteomes" id="UP000741863">
    <property type="component" value="Unassembled WGS sequence"/>
</dbReference>
<feature type="signal peptide" evidence="2">
    <location>
        <begin position="1"/>
        <end position="17"/>
    </location>
</feature>
<organism evidence="4 5">
    <name type="scientific">Geomicrobium sediminis</name>
    <dbReference type="NCBI Taxonomy" id="1347788"/>
    <lineage>
        <taxon>Bacteria</taxon>
        <taxon>Bacillati</taxon>
        <taxon>Bacillota</taxon>
        <taxon>Bacilli</taxon>
        <taxon>Bacillales</taxon>
        <taxon>Geomicrobium</taxon>
    </lineage>
</organism>
<evidence type="ECO:0000313" key="4">
    <source>
        <dbReference type="EMBL" id="MBM7634775.1"/>
    </source>
</evidence>
<dbReference type="Gene3D" id="3.40.190.10">
    <property type="entry name" value="Periplasmic binding protein-like II"/>
    <property type="match status" value="2"/>
</dbReference>
<dbReference type="PANTHER" id="PTHR35936:SF17">
    <property type="entry name" value="ARGININE-BINDING EXTRACELLULAR PROTEIN ARTP"/>
    <property type="match status" value="1"/>
</dbReference>
<name>A0ABS2PH65_9BACL</name>
<evidence type="ECO:0000313" key="5">
    <source>
        <dbReference type="Proteomes" id="UP000741863"/>
    </source>
</evidence>
<dbReference type="PROSITE" id="PS51257">
    <property type="entry name" value="PROKAR_LIPOPROTEIN"/>
    <property type="match status" value="1"/>
</dbReference>
<dbReference type="Pfam" id="PF00497">
    <property type="entry name" value="SBP_bac_3"/>
    <property type="match status" value="1"/>
</dbReference>
<dbReference type="InterPro" id="IPR001638">
    <property type="entry name" value="Solute-binding_3/MltF_N"/>
</dbReference>
<accession>A0ABS2PH65</accession>
<dbReference type="EMBL" id="JAFBEC010000017">
    <property type="protein sequence ID" value="MBM7634775.1"/>
    <property type="molecule type" value="Genomic_DNA"/>
</dbReference>
<protein>
    <submittedName>
        <fullName evidence="4">Polar amino acid transport system substrate-binding protein</fullName>
    </submittedName>
</protein>
<keyword evidence="5" id="KW-1185">Reference proteome</keyword>
<evidence type="ECO:0000259" key="3">
    <source>
        <dbReference type="SMART" id="SM00062"/>
    </source>
</evidence>
<feature type="chain" id="PRO_5047526051" evidence="2">
    <location>
        <begin position="18"/>
        <end position="293"/>
    </location>
</feature>
<dbReference type="SMART" id="SM00062">
    <property type="entry name" value="PBPb"/>
    <property type="match status" value="1"/>
</dbReference>
<proteinExistence type="predicted"/>
<gene>
    <name evidence="4" type="ORF">JOD17_003901</name>
</gene>
<sequence length="293" mass="30934">MRKFGLILFPAAILALAACGTSTSVEDFQENGVTLGVANEEPYGYIDTSTDEATGASAEIARAVFERMGVEVIDAEVSDWDNLIPSLNAGNYDVVTAGMDVQPERCENASFGDIEYSYGEGMAVQAGNPMDLHSYEDAVEAGATISVMSGANQFGMLEAIAEEKGLDPEADLNIMPANDIPGNIAAVESGDADVTVMTDATMNAAIATADENLIEQPENFTNPVIEGEEQVAYGAALFRSDDDELREAYNEALADLQGSDEFVAILEEFGFSADNVVEGVTTEDRCNAGGDEG</sequence>
<feature type="domain" description="Solute-binding protein family 3/N-terminal" evidence="3">
    <location>
        <begin position="32"/>
        <end position="273"/>
    </location>
</feature>
<dbReference type="SUPFAM" id="SSF53850">
    <property type="entry name" value="Periplasmic binding protein-like II"/>
    <property type="match status" value="1"/>
</dbReference>
<dbReference type="PANTHER" id="PTHR35936">
    <property type="entry name" value="MEMBRANE-BOUND LYTIC MUREIN TRANSGLYCOSYLASE F"/>
    <property type="match status" value="1"/>
</dbReference>
<comment type="caution">
    <text evidence="4">The sequence shown here is derived from an EMBL/GenBank/DDBJ whole genome shotgun (WGS) entry which is preliminary data.</text>
</comment>
<evidence type="ECO:0000256" key="2">
    <source>
        <dbReference type="SAM" id="SignalP"/>
    </source>
</evidence>
<dbReference type="RefSeq" id="WP_042420711.1">
    <property type="nucleotide sequence ID" value="NZ_JAFBEC010000017.1"/>
</dbReference>
<reference evidence="4 5" key="1">
    <citation type="submission" date="2021-01" db="EMBL/GenBank/DDBJ databases">
        <title>Genomic Encyclopedia of Type Strains, Phase IV (KMG-IV): sequencing the most valuable type-strain genomes for metagenomic binning, comparative biology and taxonomic classification.</title>
        <authorList>
            <person name="Goeker M."/>
        </authorList>
    </citation>
    <scope>NUCLEOTIDE SEQUENCE [LARGE SCALE GENOMIC DNA]</scope>
    <source>
        <strain evidence="4 5">DSM 25540</strain>
    </source>
</reference>
<keyword evidence="1 2" id="KW-0732">Signal</keyword>
<evidence type="ECO:0000256" key="1">
    <source>
        <dbReference type="ARBA" id="ARBA00022729"/>
    </source>
</evidence>